<evidence type="ECO:0000259" key="2">
    <source>
        <dbReference type="PROSITE" id="PS50930"/>
    </source>
</evidence>
<dbReference type="Gene3D" id="2.40.50.1020">
    <property type="entry name" value="LytTr DNA-binding domain"/>
    <property type="match status" value="1"/>
</dbReference>
<dbReference type="SMART" id="SM00850">
    <property type="entry name" value="LytTR"/>
    <property type="match status" value="1"/>
</dbReference>
<dbReference type="Pfam" id="PF04397">
    <property type="entry name" value="LytTR"/>
    <property type="match status" value="1"/>
</dbReference>
<dbReference type="PROSITE" id="PS50930">
    <property type="entry name" value="HTH_LYTTR"/>
    <property type="match status" value="1"/>
</dbReference>
<keyword evidence="1" id="KW-0472">Membrane</keyword>
<reference evidence="3 4" key="1">
    <citation type="submission" date="2020-04" db="EMBL/GenBank/DDBJ databases">
        <title>Donghicola sp., a member of the Rhodobacteraceae family isolated from mangrove forest in Thailand.</title>
        <authorList>
            <person name="Charoenyingcharoen P."/>
            <person name="Yukphan P."/>
        </authorList>
    </citation>
    <scope>NUCLEOTIDE SEQUENCE [LARGE SCALE GENOMIC DNA]</scope>
    <source>
        <strain evidence="3 4">C2-DW-16</strain>
    </source>
</reference>
<feature type="domain" description="HTH LytTR-type" evidence="2">
    <location>
        <begin position="169"/>
        <end position="260"/>
    </location>
</feature>
<gene>
    <name evidence="3" type="ORF">HJ526_13190</name>
</gene>
<feature type="transmembrane region" description="Helical" evidence="1">
    <location>
        <begin position="82"/>
        <end position="104"/>
    </location>
</feature>
<protein>
    <submittedName>
        <fullName evidence="3">LytTR family transcriptional regulator</fullName>
    </submittedName>
</protein>
<dbReference type="InterPro" id="IPR007492">
    <property type="entry name" value="LytTR_DNA-bd_dom"/>
</dbReference>
<name>A0ABX2PHY2_9RHOB</name>
<comment type="caution">
    <text evidence="3">The sequence shown here is derived from an EMBL/GenBank/DDBJ whole genome shotgun (WGS) entry which is preliminary data.</text>
</comment>
<dbReference type="Proteomes" id="UP000523601">
    <property type="component" value="Unassembled WGS sequence"/>
</dbReference>
<proteinExistence type="predicted"/>
<keyword evidence="1" id="KW-1133">Transmembrane helix</keyword>
<evidence type="ECO:0000313" key="3">
    <source>
        <dbReference type="EMBL" id="NVO28382.1"/>
    </source>
</evidence>
<feature type="transmembrane region" description="Helical" evidence="1">
    <location>
        <begin position="50"/>
        <end position="70"/>
    </location>
</feature>
<accession>A0ABX2PHY2</accession>
<feature type="transmembrane region" description="Helical" evidence="1">
    <location>
        <begin position="25"/>
        <end position="44"/>
    </location>
</feature>
<evidence type="ECO:0000313" key="4">
    <source>
        <dbReference type="Proteomes" id="UP000523601"/>
    </source>
</evidence>
<dbReference type="EMBL" id="JABCJD010000006">
    <property type="protein sequence ID" value="NVO28382.1"/>
    <property type="molecule type" value="Genomic_DNA"/>
</dbReference>
<feature type="transmembrane region" description="Helical" evidence="1">
    <location>
        <begin position="124"/>
        <end position="142"/>
    </location>
</feature>
<sequence>MAKPSVFAIVSGALRDAICRMRHPAFRVAMLIAPLVLTVVGPFRSDIYNFWHALLLWALVIWVSTVVGMVNRSLVDRLLPRLNFLMRGGVSAVIFGAYLTPIMRLFSVGSGIMREEYYPTDLEVFLTAALGSFSVAAVRFYIFHAPEAQSELPSAPAQAPIFDRIAATRFDQIIRMTVDDHYVEIVTDLGQERILMRFADAIREMGEGNGLLVHRSHWVNPTAVTGCRREGIKVFLMTRDGAEVPVSKTYRENAISAGLIEG</sequence>
<keyword evidence="4" id="KW-1185">Reference proteome</keyword>
<dbReference type="RefSeq" id="WP_176855069.1">
    <property type="nucleotide sequence ID" value="NZ_JABCJD010000006.1"/>
</dbReference>
<keyword evidence="1" id="KW-0812">Transmembrane</keyword>
<evidence type="ECO:0000256" key="1">
    <source>
        <dbReference type="SAM" id="Phobius"/>
    </source>
</evidence>
<organism evidence="3 4">
    <name type="scientific">Donghicola mangrovi</name>
    <dbReference type="NCBI Taxonomy" id="2729614"/>
    <lineage>
        <taxon>Bacteria</taxon>
        <taxon>Pseudomonadati</taxon>
        <taxon>Pseudomonadota</taxon>
        <taxon>Alphaproteobacteria</taxon>
        <taxon>Rhodobacterales</taxon>
        <taxon>Roseobacteraceae</taxon>
        <taxon>Donghicola</taxon>
    </lineage>
</organism>